<sequence>MSMSDALGMLETVGLTGIVEGGDAMSKAARVELLGWDKGGAGLVTVFCRGDVAAVKSAVEVGAQAAAKVGEVQTVNVIARPHDELWAVLGLASSSEGGPAVRALGIVETRGATGAIEASDAMVKLADVEVVKVQEIGGGDISVLVTGDVGSVNAAVGSGAEAAERVGELVSRHVIARPSEAAVSRFCR</sequence>
<dbReference type="CDD" id="cd07045">
    <property type="entry name" value="BMC_CcmK_like"/>
    <property type="match status" value="2"/>
</dbReference>
<reference evidence="2" key="1">
    <citation type="submission" date="2018-05" db="EMBL/GenBank/DDBJ databases">
        <authorList>
            <person name="Lanie J.A."/>
            <person name="Ng W.-L."/>
            <person name="Kazmierczak K.M."/>
            <person name="Andrzejewski T.M."/>
            <person name="Davidsen T.M."/>
            <person name="Wayne K.J."/>
            <person name="Tettelin H."/>
            <person name="Glass J.I."/>
            <person name="Rusch D."/>
            <person name="Podicherti R."/>
            <person name="Tsui H.-C.T."/>
            <person name="Winkler M.E."/>
        </authorList>
    </citation>
    <scope>NUCLEOTIDE SEQUENCE</scope>
</reference>
<proteinExistence type="predicted"/>
<dbReference type="PROSITE" id="PS51930">
    <property type="entry name" value="BMC_2"/>
    <property type="match status" value="2"/>
</dbReference>
<accession>A0A382MIX5</accession>
<feature type="domain" description="BMC" evidence="1">
    <location>
        <begin position="103"/>
        <end position="187"/>
    </location>
</feature>
<protein>
    <recommendedName>
        <fullName evidence="1">BMC domain-containing protein</fullName>
    </recommendedName>
</protein>
<dbReference type="PIRSF" id="PIRSF034834">
    <property type="entry name" value="PduT"/>
    <property type="match status" value="1"/>
</dbReference>
<dbReference type="GO" id="GO:0031469">
    <property type="term" value="C:bacterial microcompartment"/>
    <property type="evidence" value="ECO:0007669"/>
    <property type="project" value="InterPro"/>
</dbReference>
<feature type="domain" description="BMC" evidence="1">
    <location>
        <begin position="6"/>
        <end position="90"/>
    </location>
</feature>
<dbReference type="Pfam" id="PF00936">
    <property type="entry name" value="BMC"/>
    <property type="match status" value="2"/>
</dbReference>
<dbReference type="SUPFAM" id="SSF143414">
    <property type="entry name" value="CcmK-like"/>
    <property type="match status" value="2"/>
</dbReference>
<dbReference type="InterPro" id="IPR000249">
    <property type="entry name" value="BMC_dom"/>
</dbReference>
<dbReference type="PANTHER" id="PTHR33941">
    <property type="entry name" value="PROPANEDIOL UTILIZATION PROTEIN PDUA"/>
    <property type="match status" value="1"/>
</dbReference>
<gene>
    <name evidence="2" type="ORF">METZ01_LOCUS300216</name>
</gene>
<evidence type="ECO:0000259" key="1">
    <source>
        <dbReference type="PROSITE" id="PS51930"/>
    </source>
</evidence>
<dbReference type="InterPro" id="IPR044872">
    <property type="entry name" value="CcmK/CsoS1_BMC"/>
</dbReference>
<organism evidence="2">
    <name type="scientific">marine metagenome</name>
    <dbReference type="NCBI Taxonomy" id="408172"/>
    <lineage>
        <taxon>unclassified sequences</taxon>
        <taxon>metagenomes</taxon>
        <taxon>ecological metagenomes</taxon>
    </lineage>
</organism>
<dbReference type="InterPro" id="IPR037233">
    <property type="entry name" value="CcmK-like_sf"/>
</dbReference>
<dbReference type="Gene3D" id="3.30.70.1710">
    <property type="match status" value="2"/>
</dbReference>
<dbReference type="InterPro" id="IPR050575">
    <property type="entry name" value="BMC_shell"/>
</dbReference>
<dbReference type="PANTHER" id="PTHR33941:SF11">
    <property type="entry name" value="BACTERIAL MICROCOMPARTMENT SHELL PROTEIN PDUJ"/>
    <property type="match status" value="1"/>
</dbReference>
<name>A0A382MIX5_9ZZZZ</name>
<dbReference type="AlphaFoldDB" id="A0A382MIX5"/>
<dbReference type="SMART" id="SM00877">
    <property type="entry name" value="BMC"/>
    <property type="match status" value="2"/>
</dbReference>
<dbReference type="EMBL" id="UINC01093165">
    <property type="protein sequence ID" value="SVC47362.1"/>
    <property type="molecule type" value="Genomic_DNA"/>
</dbReference>
<dbReference type="InterPro" id="IPR011238">
    <property type="entry name" value="Micro_shell_prot_PduT"/>
</dbReference>
<evidence type="ECO:0000313" key="2">
    <source>
        <dbReference type="EMBL" id="SVC47362.1"/>
    </source>
</evidence>